<geneLocation type="plasmid" evidence="1 2">
    <name>pPP1</name>
</geneLocation>
<dbReference type="EMBL" id="AP025293">
    <property type="protein sequence ID" value="BDD00709.1"/>
    <property type="molecule type" value="Genomic_DNA"/>
</dbReference>
<dbReference type="InterPro" id="IPR011044">
    <property type="entry name" value="Quino_amine_DH_bsu"/>
</dbReference>
<name>A0ABM7VIB2_9BACT</name>
<sequence length="540" mass="60238">MIACQPQDDFSSSDSIEIQNLEWGSSKDGHSANQHAYRNRDMHLQAQVVAEHLVKSLIVTIVNPEGDDLIFDYSQEFAGIRNPFVHKHPVIPADFPLGTTQLIFTVIDQNGAQLQVEHPLTINPEIVHQNPMGEYEAVKLYVSYSPTDSLDIIDLGTGETARLGLPENGVHFLRNLKLNIGNVVAYGAQSVSAIYTGLDFHINHYHLKNPDVALVAHVPQPDAISWGDYCYFNALTNGDLYSFGAEDVFNGQEMGIELQPTTNLPMAKKGIPSFEFDGVLTDEASFTRKDFIFRVKPDNQLLIINKATKKTETAFSNFGEIYSATHYKWINADNSVFPPNYTYHYFAVYATEKGIKVVTFNDTNKQWEVQSLNDDPKNIHELHLLWPKNKPSEHEGIFFTSTPTLVGQSPEGIYQISFGEQACQLKRVISQPNIEKIAFCAESNALACVNGSGAVKLFHTDDFSSLGNGQMNGLPSDAIIAFSKRFFYMGIPGENTIQQYDIHSFEPSRIIQLDAALEDFVLAGNIQEVEIFHGDDGYGQ</sequence>
<keyword evidence="1" id="KW-0614">Plasmid</keyword>
<dbReference type="Proteomes" id="UP001354989">
    <property type="component" value="Plasmid pPP1"/>
</dbReference>
<organism evidence="1 2">
    <name type="scientific">Persicobacter psychrovividus</name>
    <dbReference type="NCBI Taxonomy" id="387638"/>
    <lineage>
        <taxon>Bacteria</taxon>
        <taxon>Pseudomonadati</taxon>
        <taxon>Bacteroidota</taxon>
        <taxon>Cytophagia</taxon>
        <taxon>Cytophagales</taxon>
        <taxon>Persicobacteraceae</taxon>
        <taxon>Persicobacter</taxon>
    </lineage>
</organism>
<dbReference type="Pfam" id="PF15418">
    <property type="entry name" value="DUF4625"/>
    <property type="match status" value="1"/>
</dbReference>
<gene>
    <name evidence="1" type="ORF">PEPS_29890</name>
</gene>
<proteinExistence type="predicted"/>
<protein>
    <recommendedName>
        <fullName evidence="3">Arylsulfotransferase N-terminal domain-containing protein</fullName>
    </recommendedName>
</protein>
<evidence type="ECO:0000313" key="2">
    <source>
        <dbReference type="Proteomes" id="UP001354989"/>
    </source>
</evidence>
<keyword evidence="2" id="KW-1185">Reference proteome</keyword>
<reference evidence="1 2" key="1">
    <citation type="submission" date="2021-12" db="EMBL/GenBank/DDBJ databases">
        <title>Genome sequencing of bacteria with rrn-lacking chromosome and rrn-plasmid.</title>
        <authorList>
            <person name="Anda M."/>
            <person name="Iwasaki W."/>
        </authorList>
    </citation>
    <scope>NUCLEOTIDE SEQUENCE [LARGE SCALE GENOMIC DNA]</scope>
    <source>
        <strain evidence="1 2">NBRC 101262</strain>
        <plasmid evidence="1 2">pPP1</plasmid>
    </source>
</reference>
<evidence type="ECO:0008006" key="3">
    <source>
        <dbReference type="Google" id="ProtNLM"/>
    </source>
</evidence>
<accession>A0ABM7VIB2</accession>
<dbReference type="InterPro" id="IPR027829">
    <property type="entry name" value="DUF4625"/>
</dbReference>
<evidence type="ECO:0000313" key="1">
    <source>
        <dbReference type="EMBL" id="BDD00709.1"/>
    </source>
</evidence>
<dbReference type="SUPFAM" id="SSF50969">
    <property type="entry name" value="YVTN repeat-like/Quinoprotein amine dehydrogenase"/>
    <property type="match status" value="1"/>
</dbReference>